<evidence type="ECO:0000313" key="1">
    <source>
        <dbReference type="EMBL" id="PBC34018.1"/>
    </source>
</evidence>
<dbReference type="STRING" id="94128.A0A2A3EQK8"/>
<dbReference type="PRINTS" id="PR00988">
    <property type="entry name" value="URIDINKINASE"/>
</dbReference>
<keyword evidence="2" id="KW-1185">Reference proteome</keyword>
<reference evidence="1 2" key="1">
    <citation type="submission" date="2014-07" db="EMBL/GenBank/DDBJ databases">
        <title>Genomic and transcriptomic analysis on Apis cerana provide comprehensive insights into honey bee biology.</title>
        <authorList>
            <person name="Diao Q."/>
            <person name="Sun L."/>
            <person name="Zheng H."/>
            <person name="Zheng H."/>
            <person name="Xu S."/>
            <person name="Wang S."/>
            <person name="Zeng Z."/>
            <person name="Hu F."/>
            <person name="Su S."/>
            <person name="Wu J."/>
        </authorList>
    </citation>
    <scope>NUCLEOTIDE SEQUENCE [LARGE SCALE GENOMIC DNA]</scope>
    <source>
        <tissue evidence="1">Pupae without intestine</tissue>
    </source>
</reference>
<sequence length="196" mass="23114">MSSKKWFVIGISGTTCSGKTSVAIQLHEKLKNSIVLHQDNYFLSKDDPRHVLVKELDHFNWELITSMDMDKMYSDILQLMESFPNENNPSEVINKNILILDGFLLFKCKVISNLCDRKYFITLNKDQCWERRKERKYDPPDVPGYFEKVVWPEYIKNKDELMKDNDLCNTITFIDGSKSKKEIFEIIFNEIKKLLS</sequence>
<dbReference type="GO" id="GO:0016301">
    <property type="term" value="F:kinase activity"/>
    <property type="evidence" value="ECO:0007669"/>
    <property type="project" value="UniProtKB-KW"/>
</dbReference>
<dbReference type="SUPFAM" id="SSF52540">
    <property type="entry name" value="P-loop containing nucleoside triphosphate hydrolases"/>
    <property type="match status" value="1"/>
</dbReference>
<dbReference type="PANTHER" id="PTHR10285">
    <property type="entry name" value="URIDINE KINASE"/>
    <property type="match status" value="1"/>
</dbReference>
<accession>A0A2A3EQK8</accession>
<dbReference type="EMBL" id="KZ288193">
    <property type="protein sequence ID" value="PBC34018.1"/>
    <property type="molecule type" value="Genomic_DNA"/>
</dbReference>
<organism evidence="1 2">
    <name type="scientific">Apis cerana cerana</name>
    <name type="common">Oriental honeybee</name>
    <dbReference type="NCBI Taxonomy" id="94128"/>
    <lineage>
        <taxon>Eukaryota</taxon>
        <taxon>Metazoa</taxon>
        <taxon>Ecdysozoa</taxon>
        <taxon>Arthropoda</taxon>
        <taxon>Hexapoda</taxon>
        <taxon>Insecta</taxon>
        <taxon>Pterygota</taxon>
        <taxon>Neoptera</taxon>
        <taxon>Endopterygota</taxon>
        <taxon>Hymenoptera</taxon>
        <taxon>Apocrita</taxon>
        <taxon>Aculeata</taxon>
        <taxon>Apoidea</taxon>
        <taxon>Anthophila</taxon>
        <taxon>Apidae</taxon>
        <taxon>Apis</taxon>
    </lineage>
</organism>
<keyword evidence="1" id="KW-0418">Kinase</keyword>
<proteinExistence type="predicted"/>
<dbReference type="AlphaFoldDB" id="A0A2A3EQK8"/>
<evidence type="ECO:0000313" key="2">
    <source>
        <dbReference type="Proteomes" id="UP000242457"/>
    </source>
</evidence>
<dbReference type="InterPro" id="IPR027417">
    <property type="entry name" value="P-loop_NTPase"/>
</dbReference>
<protein>
    <submittedName>
        <fullName evidence="1">Nicotinamide riboside kinase</fullName>
    </submittedName>
</protein>
<dbReference type="Pfam" id="PF13238">
    <property type="entry name" value="AAA_18"/>
    <property type="match status" value="1"/>
</dbReference>
<dbReference type="Proteomes" id="UP000242457">
    <property type="component" value="Unassembled WGS sequence"/>
</dbReference>
<dbReference type="Gene3D" id="3.40.50.300">
    <property type="entry name" value="P-loop containing nucleotide triphosphate hydrolases"/>
    <property type="match status" value="1"/>
</dbReference>
<dbReference type="OrthoDB" id="10041966at2759"/>
<name>A0A2A3EQK8_APICC</name>
<gene>
    <name evidence="1" type="ORF">APICC_05597</name>
</gene>
<keyword evidence="1" id="KW-0808">Transferase</keyword>